<dbReference type="Gene3D" id="3.10.350.10">
    <property type="entry name" value="LysM domain"/>
    <property type="match status" value="2"/>
</dbReference>
<dbReference type="SUPFAM" id="SSF54106">
    <property type="entry name" value="LysM domain"/>
    <property type="match status" value="2"/>
</dbReference>
<dbReference type="PANTHER" id="PTHR33734">
    <property type="entry name" value="LYSM DOMAIN-CONTAINING GPI-ANCHORED PROTEIN 2"/>
    <property type="match status" value="1"/>
</dbReference>
<feature type="region of interest" description="Disordered" evidence="1">
    <location>
        <begin position="109"/>
        <end position="175"/>
    </location>
</feature>
<feature type="region of interest" description="Disordered" evidence="1">
    <location>
        <begin position="547"/>
        <end position="621"/>
    </location>
</feature>
<sequence>MKIHIVKKGDTLFDLSKKYQVPLQKLIEANPQIVNPDQLNLGDKVKIPSSAVPVDGEGANVYKHTVKQGDSLWKLAKAWGLPLQSLIQANPQLSDPNVLKVGEVVNIPTQGQNAPSDPPANENNANQAPIVSGPTGKKNTAPIAGGQKPEQTKPIPAPAPAPVPLPAPAPENVEPPKPAPVPVPIQVEIDVEHITYEPIQYENIKIEHIKAEEPCPPKQEYPVLPSPYHYQVEQPVYIAPAHTSSPCGCSDKGPKMENENLFYQYPMHAEMVSSYYDFPQMPQEQVMGMQMQHSFGGEYPGISNAPFHQAPVTGYSMEPCPEHLMDNKHYESPWQHPLMGENYPHHSVHPNEMYGGMHHQQGYGWPIPYGPSTCCGPQAMPIQDYHHEMMYPNAMHPNAMHPNAMHPNAMHPNAMHPNAMHPNAMHPNAMHPNAMHPNAMHPNAMHPNAMNPYGYAPAYQEPYGVMGEQVAPGMPGMSGMQGMSGMPGMFEMPGMSEMPGMAGMSGMPGVAGIPVQPNVPMAPLGGFGVPEPVLFDRNTVATELTGTVDQQSLEGSENVAEVQSKVKTKGKKDVKVSGSAVSGKTNKKRSGSSSGSSEKKERQATGRARNSSENRNPWIKE</sequence>
<evidence type="ECO:0000313" key="3">
    <source>
        <dbReference type="EMBL" id="GIP54958.1"/>
    </source>
</evidence>
<accession>A0ABQ4MG51</accession>
<evidence type="ECO:0000259" key="2">
    <source>
        <dbReference type="PROSITE" id="PS51782"/>
    </source>
</evidence>
<dbReference type="PANTHER" id="PTHR33734:SF22">
    <property type="entry name" value="MEMBRANE-BOUND LYTIC MUREIN TRANSGLYCOSYLASE D"/>
    <property type="match status" value="1"/>
</dbReference>
<gene>
    <name evidence="3" type="ORF">J42TS3_39930</name>
</gene>
<evidence type="ECO:0000256" key="1">
    <source>
        <dbReference type="SAM" id="MobiDB-lite"/>
    </source>
</evidence>
<feature type="compositionally biased region" description="Pro residues" evidence="1">
    <location>
        <begin position="155"/>
        <end position="175"/>
    </location>
</feature>
<keyword evidence="4" id="KW-1185">Reference proteome</keyword>
<dbReference type="EMBL" id="BOSL01000015">
    <property type="protein sequence ID" value="GIP54958.1"/>
    <property type="molecule type" value="Genomic_DNA"/>
</dbReference>
<feature type="domain" description="LysM" evidence="2">
    <location>
        <begin position="62"/>
        <end position="107"/>
    </location>
</feature>
<dbReference type="Pfam" id="PF01476">
    <property type="entry name" value="LysM"/>
    <property type="match status" value="2"/>
</dbReference>
<comment type="caution">
    <text evidence="3">The sequence shown here is derived from an EMBL/GenBank/DDBJ whole genome shotgun (WGS) entry which is preliminary data.</text>
</comment>
<feature type="compositionally biased region" description="Low complexity" evidence="1">
    <location>
        <begin position="119"/>
        <end position="129"/>
    </location>
</feature>
<protein>
    <recommendedName>
        <fullName evidence="2">LysM domain-containing protein</fullName>
    </recommendedName>
</protein>
<dbReference type="PROSITE" id="PS51782">
    <property type="entry name" value="LYSM"/>
    <property type="match status" value="2"/>
</dbReference>
<organism evidence="3 4">
    <name type="scientific">Paenibacillus vini</name>
    <dbReference type="NCBI Taxonomy" id="1476024"/>
    <lineage>
        <taxon>Bacteria</taxon>
        <taxon>Bacillati</taxon>
        <taxon>Bacillota</taxon>
        <taxon>Bacilli</taxon>
        <taxon>Bacillales</taxon>
        <taxon>Paenibacillaceae</taxon>
        <taxon>Paenibacillus</taxon>
    </lineage>
</organism>
<reference evidence="3 4" key="1">
    <citation type="submission" date="2021-03" db="EMBL/GenBank/DDBJ databases">
        <title>Antimicrobial resistance genes in bacteria isolated from Japanese honey, and their potential for conferring macrolide and lincosamide resistance in the American foulbrood pathogen Paenibacillus larvae.</title>
        <authorList>
            <person name="Okamoto M."/>
            <person name="Kumagai M."/>
            <person name="Kanamori H."/>
            <person name="Takamatsu D."/>
        </authorList>
    </citation>
    <scope>NUCLEOTIDE SEQUENCE [LARGE SCALE GENOMIC DNA]</scope>
    <source>
        <strain evidence="3 4">J42TS3</strain>
    </source>
</reference>
<dbReference type="InterPro" id="IPR036779">
    <property type="entry name" value="LysM_dom_sf"/>
</dbReference>
<dbReference type="SMART" id="SM00257">
    <property type="entry name" value="LysM"/>
    <property type="match status" value="2"/>
</dbReference>
<dbReference type="Proteomes" id="UP000679992">
    <property type="component" value="Unassembled WGS sequence"/>
</dbReference>
<dbReference type="CDD" id="cd00118">
    <property type="entry name" value="LysM"/>
    <property type="match status" value="2"/>
</dbReference>
<feature type="domain" description="LysM" evidence="2">
    <location>
        <begin position="2"/>
        <end position="47"/>
    </location>
</feature>
<proteinExistence type="predicted"/>
<name>A0ABQ4MG51_9BACL</name>
<dbReference type="RefSeq" id="WP_244861637.1">
    <property type="nucleotide sequence ID" value="NZ_BOSL01000015.1"/>
</dbReference>
<dbReference type="InterPro" id="IPR018392">
    <property type="entry name" value="LysM"/>
</dbReference>
<evidence type="ECO:0000313" key="4">
    <source>
        <dbReference type="Proteomes" id="UP000679992"/>
    </source>
</evidence>